<evidence type="ECO:0000313" key="9">
    <source>
        <dbReference type="Ensembl" id="ENSGMOP00000032539.1"/>
    </source>
</evidence>
<dbReference type="Proteomes" id="UP000694546">
    <property type="component" value="Chromosome 6"/>
</dbReference>
<keyword evidence="10" id="KW-1185">Reference proteome</keyword>
<evidence type="ECO:0000313" key="10">
    <source>
        <dbReference type="Proteomes" id="UP000694546"/>
    </source>
</evidence>
<organism evidence="9 10">
    <name type="scientific">Gadus morhua</name>
    <name type="common">Atlantic cod</name>
    <dbReference type="NCBI Taxonomy" id="8049"/>
    <lineage>
        <taxon>Eukaryota</taxon>
        <taxon>Metazoa</taxon>
        <taxon>Chordata</taxon>
        <taxon>Craniata</taxon>
        <taxon>Vertebrata</taxon>
        <taxon>Euteleostomi</taxon>
        <taxon>Actinopterygii</taxon>
        <taxon>Neopterygii</taxon>
        <taxon>Teleostei</taxon>
        <taxon>Neoteleostei</taxon>
        <taxon>Acanthomorphata</taxon>
        <taxon>Zeiogadaria</taxon>
        <taxon>Gadariae</taxon>
        <taxon>Gadiformes</taxon>
        <taxon>Gadoidei</taxon>
        <taxon>Gadidae</taxon>
        <taxon>Gadus</taxon>
    </lineage>
</organism>
<evidence type="ECO:0000256" key="5">
    <source>
        <dbReference type="ARBA" id="ARBA00023136"/>
    </source>
</evidence>
<feature type="domain" description="VPS9" evidence="8">
    <location>
        <begin position="1289"/>
        <end position="1419"/>
    </location>
</feature>
<dbReference type="SUPFAM" id="SSF48350">
    <property type="entry name" value="GTPase activation domain, GAP"/>
    <property type="match status" value="1"/>
</dbReference>
<dbReference type="GO" id="GO:0005096">
    <property type="term" value="F:GTPase activator activity"/>
    <property type="evidence" value="ECO:0007669"/>
    <property type="project" value="UniProtKB-KW"/>
</dbReference>
<dbReference type="InterPro" id="IPR001936">
    <property type="entry name" value="RasGAP_dom"/>
</dbReference>
<dbReference type="GO" id="GO:0031267">
    <property type="term" value="F:small GTPase binding"/>
    <property type="evidence" value="ECO:0007669"/>
    <property type="project" value="TreeGrafter"/>
</dbReference>
<dbReference type="GO" id="GO:0005768">
    <property type="term" value="C:endosome"/>
    <property type="evidence" value="ECO:0007669"/>
    <property type="project" value="UniProtKB-SubCell"/>
</dbReference>
<evidence type="ECO:0000256" key="4">
    <source>
        <dbReference type="ARBA" id="ARBA00022658"/>
    </source>
</evidence>
<dbReference type="GO" id="GO:0051049">
    <property type="term" value="P:regulation of transport"/>
    <property type="evidence" value="ECO:0007669"/>
    <property type="project" value="UniProtKB-ARBA"/>
</dbReference>
<feature type="compositionally biased region" description="Polar residues" evidence="6">
    <location>
        <begin position="749"/>
        <end position="760"/>
    </location>
</feature>
<dbReference type="PROSITE" id="PS51205">
    <property type="entry name" value="VPS9"/>
    <property type="match status" value="1"/>
</dbReference>
<dbReference type="Gene3D" id="1.10.506.10">
    <property type="entry name" value="GTPase Activation - p120gap, domain 1"/>
    <property type="match status" value="1"/>
</dbReference>
<reference evidence="9" key="2">
    <citation type="submission" date="2025-09" db="UniProtKB">
        <authorList>
            <consortium name="Ensembl"/>
        </authorList>
    </citation>
    <scope>IDENTIFICATION</scope>
</reference>
<feature type="region of interest" description="Disordered" evidence="6">
    <location>
        <begin position="732"/>
        <end position="760"/>
    </location>
</feature>
<dbReference type="InterPro" id="IPR041545">
    <property type="entry name" value="DUF5601"/>
</dbReference>
<comment type="similarity">
    <text evidence="2">Belongs to the GAPVD1 family.</text>
</comment>
<dbReference type="GO" id="GO:0006897">
    <property type="term" value="P:endocytosis"/>
    <property type="evidence" value="ECO:0007669"/>
    <property type="project" value="UniProtKB-KW"/>
</dbReference>
<dbReference type="Pfam" id="PF18151">
    <property type="entry name" value="DUF5601"/>
    <property type="match status" value="1"/>
</dbReference>
<feature type="compositionally biased region" description="Basic and acidic residues" evidence="6">
    <location>
        <begin position="545"/>
        <end position="557"/>
    </location>
</feature>
<reference evidence="9" key="1">
    <citation type="submission" date="2025-08" db="UniProtKB">
        <authorList>
            <consortium name="Ensembl"/>
        </authorList>
    </citation>
    <scope>IDENTIFICATION</scope>
</reference>
<sequence length="1419" mass="158289">MVKPDIHTLAHHLKQERLYVASEKQLIQRLNGDVLKTAERLYRAAWIAKQQRINLDRLILTSAEASPSECCQHAKVLEDTQFVDGYKTLGFQESIYGEFLARLRENPRLVASCLVAGLGERQNQDHSQGVVHTVFTSLYGNCIMQEDESYLLQVLRYLVEFELKESDNPRRLLRRGNCAFSVLFKLFSEGLFSAKLFLTATLHEPIMQLLVEDEDHLETDPAKVTERLTPAQQERFGEKGSEGYRQRVQAAVDANEAKLVALVNKFIGYLKQNTYCFPHSLRWIVSQMYKTLSCVERLEVGEVRTMCTDLLLTCFICPAIVNPEQYGIISDAPINEVARFNLMQVGQLLQQLAMADDDGDPRRKSSLSKFDKSCVAAFLDVVIGGRAAETPPMSSMNLLEGLSRTVFYMTHGQLLTMVSCGSHLSLEDHALLETLVATVPLSRTVKSNSLEITPSNTPQLSPATTPANKKNRLPIATARSRSRTNIAQEGETEASSQESVQEVMPEEVLVISLSTGPQTVPGMMSENEVLNLQMTDGPQGDAQADDTKQHGKPDKTLRFSLCSDNLEGTSEGPSNRSNSVSSLDLEGESVSELGAGPSGSNGVEALQLLEHEQATTQDNLDDKLRKFEIRDMMGLTDDRDISETVSETWSTDVLGSDFDPNMDEDRLQEIAGAAVENMLGSLLCLPGSGSVLLDPYGSTISETTSEPWSVEVLPSDSADLKQEERLQELESCSGVGSTSDDTEVREVSSRPSTPGLSVVSGISATSEDIPNKIEDLRSECSSDFGGKDSVTSPDGEEAGHGRRHIQWLAKPPLLFELLKMAALTVALCSSTGTIVRPKVHYARPAHPPPDPPIPEAYALGQEPRHSMFTPHGLVQAELEHCKQRHSCPDRLVRSRSSDIMCPGRRPTSDPGLNRRTMVEERDQGYSLGPTSSPSKDSLKGEDRKDSDDEKSDRNRPWWKKRFVSAIPKGTALCFLAHFLTYEPLQRPSTQAQAAEDILDKYRNIKRTSPSEGGSSWPPTTPQELWLVDIGGPVHGSPRDDGLQNMASDDLLDSASQTAHQQDAKFSFSDAKKKLRMVLCSADSVALPIMAPTTTRNGLPDHNDPEDNEIVCFLKVQLAEAINLQDKNQMAQIQETTRCVSRFDARSCRKLLAAIAEDYRKRTPYIAYLTRCRQGLQTSQAHLERLLQRVLRDKEVANRYFTTVCVRLLLEHMESRMLDFIKAFQGCTASDDKTAAVEDFLRYLYGAMARDTIWQYASEDQLQDAQMAIERSVMNRIFKLAFYPNQDGDILRDQLFYEHIQRLTRVVTANHKALQIPEVYLREAPWPSAQAEIRTINSILRMCSTIMNLLSLANEDSVPGADDFVPVLVFVLIRANPPCLLSTIQYINNFYASRLSGEECYWWMQFTAAVEFIKTIDDRK</sequence>
<comment type="subcellular location">
    <subcellularLocation>
        <location evidence="1">Membrane</location>
        <topology evidence="1">Peripheral membrane protein</topology>
    </subcellularLocation>
</comment>
<keyword evidence="5" id="KW-0472">Membrane</keyword>
<dbReference type="Ensembl" id="ENSGMOT00000032396.1">
    <property type="protein sequence ID" value="ENSGMOP00000032539.1"/>
    <property type="gene ID" value="ENSGMOG00000006411.2"/>
</dbReference>
<dbReference type="GO" id="GO:0016020">
    <property type="term" value="C:membrane"/>
    <property type="evidence" value="ECO:0007669"/>
    <property type="project" value="UniProtKB-SubCell"/>
</dbReference>
<name>A0A8C5FFD0_GADMO</name>
<dbReference type="CDD" id="cd05129">
    <property type="entry name" value="RasGAP_RAP6"/>
    <property type="match status" value="1"/>
</dbReference>
<feature type="region of interest" description="Disordered" evidence="6">
    <location>
        <begin position="534"/>
        <end position="602"/>
    </location>
</feature>
<dbReference type="Pfam" id="PF00616">
    <property type="entry name" value="RasGAP"/>
    <property type="match status" value="1"/>
</dbReference>
<dbReference type="SUPFAM" id="SSF109993">
    <property type="entry name" value="VPS9 domain"/>
    <property type="match status" value="1"/>
</dbReference>
<dbReference type="PANTHER" id="PTHR23101">
    <property type="entry name" value="RAB GDP/GTP EXCHANGE FACTOR"/>
    <property type="match status" value="1"/>
</dbReference>
<dbReference type="GeneTree" id="ENSGT00940000156611"/>
<evidence type="ECO:0000256" key="1">
    <source>
        <dbReference type="ARBA" id="ARBA00004170"/>
    </source>
</evidence>
<dbReference type="GO" id="GO:0030139">
    <property type="term" value="C:endocytic vesicle"/>
    <property type="evidence" value="ECO:0007669"/>
    <property type="project" value="TreeGrafter"/>
</dbReference>
<feature type="compositionally biased region" description="Polar residues" evidence="6">
    <location>
        <begin position="483"/>
        <end position="500"/>
    </location>
</feature>
<feature type="compositionally biased region" description="Polar residues" evidence="6">
    <location>
        <begin position="450"/>
        <end position="468"/>
    </location>
</feature>
<evidence type="ECO:0000259" key="8">
    <source>
        <dbReference type="PROSITE" id="PS51205"/>
    </source>
</evidence>
<dbReference type="InterPro" id="IPR003123">
    <property type="entry name" value="VPS9"/>
</dbReference>
<evidence type="ECO:0000259" key="7">
    <source>
        <dbReference type="PROSITE" id="PS50018"/>
    </source>
</evidence>
<dbReference type="SMART" id="SM00167">
    <property type="entry name" value="VPS9"/>
    <property type="match status" value="1"/>
</dbReference>
<proteinExistence type="inferred from homology"/>
<dbReference type="Pfam" id="PF02204">
    <property type="entry name" value="VPS9"/>
    <property type="match status" value="1"/>
</dbReference>
<dbReference type="InterPro" id="IPR008936">
    <property type="entry name" value="Rho_GTPase_activation_prot"/>
</dbReference>
<feature type="region of interest" description="Disordered" evidence="6">
    <location>
        <begin position="450"/>
        <end position="503"/>
    </location>
</feature>
<evidence type="ECO:0000256" key="3">
    <source>
        <dbReference type="ARBA" id="ARBA00022583"/>
    </source>
</evidence>
<dbReference type="PANTHER" id="PTHR23101:SF25">
    <property type="entry name" value="GTPASE-ACTIVATING PROTEIN AND VPS9 DOMAIN-CONTAINING PROTEIN 1"/>
    <property type="match status" value="1"/>
</dbReference>
<keyword evidence="4" id="KW-0344">Guanine-nucleotide releasing factor</keyword>
<dbReference type="GO" id="GO:0005829">
    <property type="term" value="C:cytosol"/>
    <property type="evidence" value="ECO:0007669"/>
    <property type="project" value="TreeGrafter"/>
</dbReference>
<accession>A0A8C5FFD0</accession>
<feature type="domain" description="Ras-GAP" evidence="7">
    <location>
        <begin position="146"/>
        <end position="354"/>
    </location>
</feature>
<keyword evidence="3" id="KW-0254">Endocytosis</keyword>
<dbReference type="Gene3D" id="1.20.1050.80">
    <property type="entry name" value="VPS9 domain"/>
    <property type="match status" value="1"/>
</dbReference>
<dbReference type="GO" id="GO:0005085">
    <property type="term" value="F:guanyl-nucleotide exchange factor activity"/>
    <property type="evidence" value="ECO:0007669"/>
    <property type="project" value="UniProtKB-KW"/>
</dbReference>
<feature type="region of interest" description="Disordered" evidence="6">
    <location>
        <begin position="778"/>
        <end position="802"/>
    </location>
</feature>
<evidence type="ECO:0000256" key="6">
    <source>
        <dbReference type="SAM" id="MobiDB-lite"/>
    </source>
</evidence>
<dbReference type="InterPro" id="IPR037191">
    <property type="entry name" value="VPS9_dom_sf"/>
</dbReference>
<feature type="compositionally biased region" description="Polar residues" evidence="6">
    <location>
        <begin position="562"/>
        <end position="582"/>
    </location>
</feature>
<feature type="region of interest" description="Disordered" evidence="6">
    <location>
        <begin position="892"/>
        <end position="954"/>
    </location>
</feature>
<feature type="compositionally biased region" description="Basic and acidic residues" evidence="6">
    <location>
        <begin position="936"/>
        <end position="954"/>
    </location>
</feature>
<dbReference type="Gene3D" id="1.10.246.120">
    <property type="match status" value="1"/>
</dbReference>
<protein>
    <submittedName>
        <fullName evidence="9">GTPase activating protein and VPS9 domains 1</fullName>
    </submittedName>
</protein>
<dbReference type="InterPro" id="IPR045046">
    <property type="entry name" value="Vps9-like"/>
</dbReference>
<dbReference type="PROSITE" id="PS50018">
    <property type="entry name" value="RAS_GTPASE_ACTIV_2"/>
    <property type="match status" value="1"/>
</dbReference>
<evidence type="ECO:0000256" key="2">
    <source>
        <dbReference type="ARBA" id="ARBA00008489"/>
    </source>
</evidence>